<evidence type="ECO:0000256" key="1">
    <source>
        <dbReference type="SAM" id="SignalP"/>
    </source>
</evidence>
<organism evidence="2 3">
    <name type="scientific">Eleusine coracana subsp. coracana</name>
    <dbReference type="NCBI Taxonomy" id="191504"/>
    <lineage>
        <taxon>Eukaryota</taxon>
        <taxon>Viridiplantae</taxon>
        <taxon>Streptophyta</taxon>
        <taxon>Embryophyta</taxon>
        <taxon>Tracheophyta</taxon>
        <taxon>Spermatophyta</taxon>
        <taxon>Magnoliopsida</taxon>
        <taxon>Liliopsida</taxon>
        <taxon>Poales</taxon>
        <taxon>Poaceae</taxon>
        <taxon>PACMAD clade</taxon>
        <taxon>Chloridoideae</taxon>
        <taxon>Cynodonteae</taxon>
        <taxon>Eleusininae</taxon>
        <taxon>Eleusine</taxon>
    </lineage>
</organism>
<evidence type="ECO:0000313" key="2">
    <source>
        <dbReference type="EMBL" id="GJN23418.1"/>
    </source>
</evidence>
<protein>
    <submittedName>
        <fullName evidence="2">Uncharacterized protein</fullName>
    </submittedName>
</protein>
<dbReference type="AlphaFoldDB" id="A0AAV5EL04"/>
<accession>A0AAV5EL04</accession>
<reference evidence="2" key="1">
    <citation type="journal article" date="2018" name="DNA Res.">
        <title>Multiple hybrid de novo genome assembly of finger millet, an orphan allotetraploid crop.</title>
        <authorList>
            <person name="Hatakeyama M."/>
            <person name="Aluri S."/>
            <person name="Balachadran M.T."/>
            <person name="Sivarajan S.R."/>
            <person name="Patrignani A."/>
            <person name="Gruter S."/>
            <person name="Poveda L."/>
            <person name="Shimizu-Inatsugi R."/>
            <person name="Baeten J."/>
            <person name="Francoijs K.J."/>
            <person name="Nataraja K.N."/>
            <person name="Reddy Y.A.N."/>
            <person name="Phadnis S."/>
            <person name="Ravikumar R.L."/>
            <person name="Schlapbach R."/>
            <person name="Sreeman S.M."/>
            <person name="Shimizu K.K."/>
        </authorList>
    </citation>
    <scope>NUCLEOTIDE SEQUENCE</scope>
</reference>
<dbReference type="EMBL" id="BQKI01000076">
    <property type="protein sequence ID" value="GJN23418.1"/>
    <property type="molecule type" value="Genomic_DNA"/>
</dbReference>
<keyword evidence="3" id="KW-1185">Reference proteome</keyword>
<keyword evidence="1" id="KW-0732">Signal</keyword>
<feature type="signal peptide" evidence="1">
    <location>
        <begin position="1"/>
        <end position="26"/>
    </location>
</feature>
<comment type="caution">
    <text evidence="2">The sequence shown here is derived from an EMBL/GenBank/DDBJ whole genome shotgun (WGS) entry which is preliminary data.</text>
</comment>
<reference evidence="2" key="2">
    <citation type="submission" date="2021-12" db="EMBL/GenBank/DDBJ databases">
        <title>Resequencing data analysis of finger millet.</title>
        <authorList>
            <person name="Hatakeyama M."/>
            <person name="Aluri S."/>
            <person name="Balachadran M.T."/>
            <person name="Sivarajan S.R."/>
            <person name="Poveda L."/>
            <person name="Shimizu-Inatsugi R."/>
            <person name="Schlapbach R."/>
            <person name="Sreeman S.M."/>
            <person name="Shimizu K.K."/>
        </authorList>
    </citation>
    <scope>NUCLEOTIDE SEQUENCE</scope>
</reference>
<gene>
    <name evidence="2" type="primary">gb11066</name>
    <name evidence="2" type="ORF">PR202_gb11066</name>
</gene>
<name>A0AAV5EL04_ELECO</name>
<proteinExistence type="predicted"/>
<feature type="chain" id="PRO_5043685967" evidence="1">
    <location>
        <begin position="27"/>
        <end position="126"/>
    </location>
</feature>
<evidence type="ECO:0000313" key="3">
    <source>
        <dbReference type="Proteomes" id="UP001054889"/>
    </source>
</evidence>
<dbReference type="Proteomes" id="UP001054889">
    <property type="component" value="Unassembled WGS sequence"/>
</dbReference>
<sequence>MAASMNFSLAAAVLLSGLLILGAVQATEAVVACPPSIMCAQGSYVTCANTCPGSTSTGLLIMSAVEPSDAAGVCSIMCAQGTYVTCANRPGQNFTGRCACDQQCAPPGCGGCRAHLGDVSTAPVRG</sequence>